<reference evidence="2" key="1">
    <citation type="journal article" date="2023" name="Front. Plant Sci.">
        <title>Chromosomal-level genome assembly of Melastoma candidum provides insights into trichome evolution.</title>
        <authorList>
            <person name="Zhong Y."/>
            <person name="Wu W."/>
            <person name="Sun C."/>
            <person name="Zou P."/>
            <person name="Liu Y."/>
            <person name="Dai S."/>
            <person name="Zhou R."/>
        </authorList>
    </citation>
    <scope>NUCLEOTIDE SEQUENCE [LARGE SCALE GENOMIC DNA]</scope>
</reference>
<proteinExistence type="predicted"/>
<comment type="caution">
    <text evidence="1">The sequence shown here is derived from an EMBL/GenBank/DDBJ whole genome shotgun (WGS) entry which is preliminary data.</text>
</comment>
<sequence length="115" mass="12956">MDSNRKRRGFIKGKLAAPFYKTSKSVSTASYLTKAAPTVHQDHLTLTPHHQQKHKLSFMIPDKGVDTTLVHYDMLFGTAGDEAVDMKAAKYISTVQERFKLERVNSGRFACEEVP</sequence>
<organism evidence="1 2">
    <name type="scientific">Melastoma candidum</name>
    <dbReference type="NCBI Taxonomy" id="119954"/>
    <lineage>
        <taxon>Eukaryota</taxon>
        <taxon>Viridiplantae</taxon>
        <taxon>Streptophyta</taxon>
        <taxon>Embryophyta</taxon>
        <taxon>Tracheophyta</taxon>
        <taxon>Spermatophyta</taxon>
        <taxon>Magnoliopsida</taxon>
        <taxon>eudicotyledons</taxon>
        <taxon>Gunneridae</taxon>
        <taxon>Pentapetalae</taxon>
        <taxon>rosids</taxon>
        <taxon>malvids</taxon>
        <taxon>Myrtales</taxon>
        <taxon>Melastomataceae</taxon>
        <taxon>Melastomatoideae</taxon>
        <taxon>Melastomateae</taxon>
        <taxon>Melastoma</taxon>
    </lineage>
</organism>
<evidence type="ECO:0000313" key="2">
    <source>
        <dbReference type="Proteomes" id="UP001057402"/>
    </source>
</evidence>
<dbReference type="EMBL" id="CM042880">
    <property type="protein sequence ID" value="KAI4387907.1"/>
    <property type="molecule type" value="Genomic_DNA"/>
</dbReference>
<evidence type="ECO:0000313" key="1">
    <source>
        <dbReference type="EMBL" id="KAI4387907.1"/>
    </source>
</evidence>
<protein>
    <submittedName>
        <fullName evidence="1">Uncharacterized protein</fullName>
    </submittedName>
</protein>
<accession>A0ACB9SI80</accession>
<gene>
    <name evidence="1" type="ORF">MLD38_000293</name>
</gene>
<dbReference type="Proteomes" id="UP001057402">
    <property type="component" value="Chromosome 1"/>
</dbReference>
<keyword evidence="2" id="KW-1185">Reference proteome</keyword>
<name>A0ACB9SI80_9MYRT</name>